<dbReference type="EMBL" id="GG745377">
    <property type="protein sequence ID" value="KNE72087.1"/>
    <property type="molecule type" value="Genomic_DNA"/>
</dbReference>
<gene>
    <name evidence="15" type="ORF">AMAG_16582</name>
</gene>
<evidence type="ECO:0000256" key="5">
    <source>
        <dbReference type="ARBA" id="ARBA00022676"/>
    </source>
</evidence>
<name>A0A0L0TBG2_ALLM3</name>
<sequence length="486" mass="54101">MDTDIPITDPDTTNHWLQPILVALAVIFATWIALTLRRRHVVLQRLATLRDPNHPTTIAFFHPFCHAGGGGERVLWMAVRAVQRRWPKAQCVVYTGDVGVTAADILDHAENRFDLTVDRKRVEFEYLSRRWLVEDSTYPRVTLLGQSLGSVVLAWDAIRKGAAKPDLFIDTMGYAFTYPLVKLLVGCPVIAYTHYPTISTDMIAVVTDRKGTFNNDAQIAKSSLLSRIKLVYYRLFARLYSWCGRHADMVMVNSSWTANHIHALFRTPTRTRTVYPPCGTAAFLDLPLTPRTPVAVSIAQFRPEKNHLLQIDAMALVHAQVPHAKLVVMGSARHAEDTARVHAVLERAREKGIDHVVEVVVNAPWKEVRARLGAASVALHTMRDEHFGIGVVEAMAAGAIPLAHRSGGPKADIVVPYRGVLTGFLAESVEEYAYALVKILTMDEADRARIQENARLAVAERFSDATFEKAFVGAVEAGIEEYGRRS</sequence>
<dbReference type="eggNOG" id="KOG1387">
    <property type="taxonomic scope" value="Eukaryota"/>
</dbReference>
<dbReference type="AlphaFoldDB" id="A0A0L0TBG2"/>
<dbReference type="Pfam" id="PF00534">
    <property type="entry name" value="Glycos_transf_1"/>
    <property type="match status" value="1"/>
</dbReference>
<keyword evidence="8 12" id="KW-0256">Endoplasmic reticulum</keyword>
<evidence type="ECO:0000313" key="15">
    <source>
        <dbReference type="EMBL" id="KNE72087.1"/>
    </source>
</evidence>
<dbReference type="EC" id="2.4.1.131" evidence="3 12"/>
<comment type="function">
    <text evidence="12">GDP-Man:Man(3)GlcNAc(2)-PP-Dol alpha-1,2-mannosyltransferase that operates in the biosynthetic pathway of dolichol-linked oligosaccharides, the glycan precursors employed in protein asparagine (N)-glycosylation. The assembly of dolichol-linked oligosaccharides begins on the cytosolic side of the endoplasmic reticulum membrane and finishes in its lumen. The sequential addition of sugars to dolichol pyrophosphate produces dolichol-linked oligosaccharides containing fourteen sugars, including two GlcNAcs, nine mannoses and three glucoses. Once assembled, the oligosaccharide is transferred from the lipid to nascent proteins by oligosaccharyltransferases. Catalyzes, on the cytoplasmic face of the endoplasmic reticulum, the addition of the fourth and fifth mannose residues to the dolichol-linked oligosaccharide chain, to produce Man(5)GlcNAc(2)-PP-dolichol core oligosaccharide.</text>
</comment>
<evidence type="ECO:0000256" key="1">
    <source>
        <dbReference type="ARBA" id="ARBA00004389"/>
    </source>
</evidence>
<evidence type="ECO:0000256" key="8">
    <source>
        <dbReference type="ARBA" id="ARBA00022824"/>
    </source>
</evidence>
<evidence type="ECO:0000256" key="4">
    <source>
        <dbReference type="ARBA" id="ARBA00022018"/>
    </source>
</evidence>
<keyword evidence="10 12" id="KW-0472">Membrane</keyword>
<dbReference type="OMA" id="ARLYGWV"/>
<dbReference type="VEuPathDB" id="FungiDB:AMAG_16582"/>
<dbReference type="Pfam" id="PF15924">
    <property type="entry name" value="ALG11_N"/>
    <property type="match status" value="1"/>
</dbReference>
<dbReference type="PANTHER" id="PTHR45919">
    <property type="entry name" value="GDP-MAN:MAN(3)GLCNAC(2)-PP-DOL ALPHA-1,2-MANNOSYLTRANSFERASE"/>
    <property type="match status" value="1"/>
</dbReference>
<dbReference type="Proteomes" id="UP000054350">
    <property type="component" value="Unassembled WGS sequence"/>
</dbReference>
<comment type="catalytic activity">
    <reaction evidence="11 12">
        <text>an alpha-D-Man-(1-&gt;3)-[alpha-D-Man-(1-&gt;6)]-beta-D-Man-(1-&gt;4)-beta-D-GlcNAc-(1-&gt;4)-alpha-D-GlcNAc-diphospho-di-trans,poly-cis-dolichol + 2 GDP-alpha-D-mannose = an alpha-D-Man-(1-&gt;2)-alpha-D-Man-(1-&gt;2)-alpha-D-Man-(1-&gt;3)-[alpha-D-Man-(1-&gt;6)]-beta-D-Man-(1-&gt;4)-beta-D-GlcNAc-(1-&gt;4)-alpha-D-GlcNAc-diphospho-di-trans,poly-cis-dolichol + 2 GDP + 2 H(+)</text>
        <dbReference type="Rhea" id="RHEA:29523"/>
        <dbReference type="Rhea" id="RHEA-COMP:19515"/>
        <dbReference type="Rhea" id="RHEA-COMP:19516"/>
        <dbReference type="ChEBI" id="CHEBI:15378"/>
        <dbReference type="ChEBI" id="CHEBI:57527"/>
        <dbReference type="ChEBI" id="CHEBI:58189"/>
        <dbReference type="ChEBI" id="CHEBI:132511"/>
        <dbReference type="ChEBI" id="CHEBI:132515"/>
        <dbReference type="EC" id="2.4.1.131"/>
    </reaction>
    <physiologicalReaction direction="left-to-right" evidence="11 12">
        <dbReference type="Rhea" id="RHEA:29524"/>
    </physiologicalReaction>
</comment>
<evidence type="ECO:0000259" key="13">
    <source>
        <dbReference type="Pfam" id="PF00534"/>
    </source>
</evidence>
<dbReference type="SUPFAM" id="SSF53756">
    <property type="entry name" value="UDP-Glycosyltransferase/glycogen phosphorylase"/>
    <property type="match status" value="1"/>
</dbReference>
<organism evidence="15 16">
    <name type="scientific">Allomyces macrogynus (strain ATCC 38327)</name>
    <name type="common">Allomyces javanicus var. macrogynus</name>
    <dbReference type="NCBI Taxonomy" id="578462"/>
    <lineage>
        <taxon>Eukaryota</taxon>
        <taxon>Fungi</taxon>
        <taxon>Fungi incertae sedis</taxon>
        <taxon>Blastocladiomycota</taxon>
        <taxon>Blastocladiomycetes</taxon>
        <taxon>Blastocladiales</taxon>
        <taxon>Blastocladiaceae</taxon>
        <taxon>Allomyces</taxon>
    </lineage>
</organism>
<feature type="domain" description="Glycosyl transferase family 1" evidence="13">
    <location>
        <begin position="291"/>
        <end position="455"/>
    </location>
</feature>
<keyword evidence="5 12" id="KW-0328">Glycosyltransferase</keyword>
<accession>A0A0L0TBG2</accession>
<dbReference type="GO" id="GO:0004377">
    <property type="term" value="F:GDP-Man:Man(3)GlcNAc(2)-PP-Dol alpha-1,2-mannosyltransferase activity"/>
    <property type="evidence" value="ECO:0007669"/>
    <property type="project" value="UniProtKB-UniRule"/>
</dbReference>
<dbReference type="STRING" id="578462.A0A0L0TBG2"/>
<evidence type="ECO:0000256" key="9">
    <source>
        <dbReference type="ARBA" id="ARBA00022989"/>
    </source>
</evidence>
<reference evidence="16" key="2">
    <citation type="submission" date="2009-11" db="EMBL/GenBank/DDBJ databases">
        <title>The Genome Sequence of Allomyces macrogynus strain ATCC 38327.</title>
        <authorList>
            <consortium name="The Broad Institute Genome Sequencing Platform"/>
            <person name="Russ C."/>
            <person name="Cuomo C."/>
            <person name="Shea T."/>
            <person name="Young S.K."/>
            <person name="Zeng Q."/>
            <person name="Koehrsen M."/>
            <person name="Haas B."/>
            <person name="Borodovsky M."/>
            <person name="Guigo R."/>
            <person name="Alvarado L."/>
            <person name="Berlin A."/>
            <person name="Borenstein D."/>
            <person name="Chen Z."/>
            <person name="Engels R."/>
            <person name="Freedman E."/>
            <person name="Gellesch M."/>
            <person name="Goldberg J."/>
            <person name="Griggs A."/>
            <person name="Gujja S."/>
            <person name="Heiman D."/>
            <person name="Hepburn T."/>
            <person name="Howarth C."/>
            <person name="Jen D."/>
            <person name="Larson L."/>
            <person name="Lewis B."/>
            <person name="Mehta T."/>
            <person name="Park D."/>
            <person name="Pearson M."/>
            <person name="Roberts A."/>
            <person name="Saif S."/>
            <person name="Shenoy N."/>
            <person name="Sisk P."/>
            <person name="Stolte C."/>
            <person name="Sykes S."/>
            <person name="Walk T."/>
            <person name="White J."/>
            <person name="Yandava C."/>
            <person name="Burger G."/>
            <person name="Gray M.W."/>
            <person name="Holland P.W.H."/>
            <person name="King N."/>
            <person name="Lang F.B.F."/>
            <person name="Roger A.J."/>
            <person name="Ruiz-Trillo I."/>
            <person name="Lander E."/>
            <person name="Nusbaum C."/>
        </authorList>
    </citation>
    <scope>NUCLEOTIDE SEQUENCE [LARGE SCALE GENOMIC DNA]</scope>
    <source>
        <strain evidence="16">ATCC 38327</strain>
    </source>
</reference>
<protein>
    <recommendedName>
        <fullName evidence="4 12">GDP-Man:Man(3)GlcNAc(2)-PP-Dol alpha-1,2-mannosyltransferase</fullName>
        <ecNumber evidence="3 12">2.4.1.131</ecNumber>
    </recommendedName>
</protein>
<evidence type="ECO:0000313" key="16">
    <source>
        <dbReference type="Proteomes" id="UP000054350"/>
    </source>
</evidence>
<dbReference type="InterPro" id="IPR038013">
    <property type="entry name" value="ALG11"/>
</dbReference>
<evidence type="ECO:0000256" key="3">
    <source>
        <dbReference type="ARBA" id="ARBA00012645"/>
    </source>
</evidence>
<dbReference type="InterPro" id="IPR001296">
    <property type="entry name" value="Glyco_trans_1"/>
</dbReference>
<evidence type="ECO:0000256" key="12">
    <source>
        <dbReference type="RuleBase" id="RU367051"/>
    </source>
</evidence>
<dbReference type="GO" id="GO:0006487">
    <property type="term" value="P:protein N-linked glycosylation"/>
    <property type="evidence" value="ECO:0007669"/>
    <property type="project" value="TreeGrafter"/>
</dbReference>
<evidence type="ECO:0000256" key="10">
    <source>
        <dbReference type="ARBA" id="ARBA00023136"/>
    </source>
</evidence>
<feature type="transmembrane region" description="Helical" evidence="12">
    <location>
        <begin position="16"/>
        <end position="36"/>
    </location>
</feature>
<comment type="similarity">
    <text evidence="12">Belongs to the glycosyltransferase group 1 family. Glycosyltransferase 4 subfamily.</text>
</comment>
<evidence type="ECO:0000256" key="11">
    <source>
        <dbReference type="ARBA" id="ARBA00045065"/>
    </source>
</evidence>
<keyword evidence="7 12" id="KW-0812">Transmembrane</keyword>
<dbReference type="Gene3D" id="3.40.50.2000">
    <property type="entry name" value="Glycogen Phosphorylase B"/>
    <property type="match status" value="2"/>
</dbReference>
<comment type="pathway">
    <text evidence="2 12">Protein modification; protein glycosylation.</text>
</comment>
<keyword evidence="6 12" id="KW-0808">Transferase</keyword>
<dbReference type="OrthoDB" id="2276068at2759"/>
<dbReference type="UniPathway" id="UPA00378"/>
<evidence type="ECO:0000256" key="6">
    <source>
        <dbReference type="ARBA" id="ARBA00022679"/>
    </source>
</evidence>
<dbReference type="InterPro" id="IPR031814">
    <property type="entry name" value="ALG11_N"/>
</dbReference>
<evidence type="ECO:0000256" key="7">
    <source>
        <dbReference type="ARBA" id="ARBA00022692"/>
    </source>
</evidence>
<dbReference type="PANTHER" id="PTHR45919:SF1">
    <property type="entry name" value="GDP-MAN:MAN(3)GLCNAC(2)-PP-DOL ALPHA-1,2-MANNOSYLTRANSFERASE"/>
    <property type="match status" value="1"/>
</dbReference>
<dbReference type="GO" id="GO:0005789">
    <property type="term" value="C:endoplasmic reticulum membrane"/>
    <property type="evidence" value="ECO:0007669"/>
    <property type="project" value="UniProtKB-SubCell"/>
</dbReference>
<evidence type="ECO:0000256" key="2">
    <source>
        <dbReference type="ARBA" id="ARBA00004922"/>
    </source>
</evidence>
<comment type="subcellular location">
    <subcellularLocation>
        <location evidence="1">Endoplasmic reticulum membrane</location>
        <topology evidence="1">Single-pass membrane protein</topology>
    </subcellularLocation>
</comment>
<reference evidence="15 16" key="1">
    <citation type="submission" date="2009-11" db="EMBL/GenBank/DDBJ databases">
        <title>Annotation of Allomyces macrogynus ATCC 38327.</title>
        <authorList>
            <consortium name="The Broad Institute Genome Sequencing Platform"/>
            <person name="Russ C."/>
            <person name="Cuomo C."/>
            <person name="Burger G."/>
            <person name="Gray M.W."/>
            <person name="Holland P.W.H."/>
            <person name="King N."/>
            <person name="Lang F.B.F."/>
            <person name="Roger A.J."/>
            <person name="Ruiz-Trillo I."/>
            <person name="Young S.K."/>
            <person name="Zeng Q."/>
            <person name="Gargeya S."/>
            <person name="Fitzgerald M."/>
            <person name="Haas B."/>
            <person name="Abouelleil A."/>
            <person name="Alvarado L."/>
            <person name="Arachchi H.M."/>
            <person name="Berlin A."/>
            <person name="Chapman S.B."/>
            <person name="Gearin G."/>
            <person name="Goldberg J."/>
            <person name="Griggs A."/>
            <person name="Gujja S."/>
            <person name="Hansen M."/>
            <person name="Heiman D."/>
            <person name="Howarth C."/>
            <person name="Larimer J."/>
            <person name="Lui A."/>
            <person name="MacDonald P.J.P."/>
            <person name="McCowen C."/>
            <person name="Montmayeur A."/>
            <person name="Murphy C."/>
            <person name="Neiman D."/>
            <person name="Pearson M."/>
            <person name="Priest M."/>
            <person name="Roberts A."/>
            <person name="Saif S."/>
            <person name="Shea T."/>
            <person name="Sisk P."/>
            <person name="Stolte C."/>
            <person name="Sykes S."/>
            <person name="Wortman J."/>
            <person name="Nusbaum C."/>
            <person name="Birren B."/>
        </authorList>
    </citation>
    <scope>NUCLEOTIDE SEQUENCE [LARGE SCALE GENOMIC DNA]</scope>
    <source>
        <strain evidence="15 16">ATCC 38327</strain>
    </source>
</reference>
<keyword evidence="9 12" id="KW-1133">Transmembrane helix</keyword>
<keyword evidence="16" id="KW-1185">Reference proteome</keyword>
<evidence type="ECO:0000259" key="14">
    <source>
        <dbReference type="Pfam" id="PF15924"/>
    </source>
</evidence>
<feature type="domain" description="ALG11 mannosyltransferase N-terminal" evidence="14">
    <location>
        <begin position="56"/>
        <end position="264"/>
    </location>
</feature>
<proteinExistence type="inferred from homology"/>
<feature type="non-terminal residue" evidence="15">
    <location>
        <position position="1"/>
    </location>
</feature>
<dbReference type="CDD" id="cd03806">
    <property type="entry name" value="GT4_ALG11-like"/>
    <property type="match status" value="1"/>
</dbReference>